<dbReference type="EMBL" id="JAPDMQ010000879">
    <property type="protein sequence ID" value="KAK0519921.1"/>
    <property type="molecule type" value="Genomic_DNA"/>
</dbReference>
<proteinExistence type="predicted"/>
<protein>
    <submittedName>
        <fullName evidence="2">Uncharacterized protein</fullName>
    </submittedName>
</protein>
<gene>
    <name evidence="2" type="ORF">OC842_007277</name>
</gene>
<feature type="compositionally biased region" description="Basic and acidic residues" evidence="1">
    <location>
        <begin position="495"/>
        <end position="507"/>
    </location>
</feature>
<feature type="region of interest" description="Disordered" evidence="1">
    <location>
        <begin position="967"/>
        <end position="1098"/>
    </location>
</feature>
<evidence type="ECO:0000313" key="3">
    <source>
        <dbReference type="Proteomes" id="UP001176521"/>
    </source>
</evidence>
<feature type="compositionally biased region" description="Polar residues" evidence="1">
    <location>
        <begin position="27"/>
        <end position="53"/>
    </location>
</feature>
<reference evidence="2" key="1">
    <citation type="journal article" date="2023" name="PhytoFront">
        <title>Draft Genome Resources of Seven Strains of Tilletia horrida, Causal Agent of Kernel Smut of Rice.</title>
        <authorList>
            <person name="Khanal S."/>
            <person name="Antony Babu S."/>
            <person name="Zhou X.G."/>
        </authorList>
    </citation>
    <scope>NUCLEOTIDE SEQUENCE</scope>
    <source>
        <strain evidence="2">TX3</strain>
    </source>
</reference>
<feature type="region of interest" description="Disordered" evidence="1">
    <location>
        <begin position="405"/>
        <end position="826"/>
    </location>
</feature>
<feature type="compositionally biased region" description="Low complexity" evidence="1">
    <location>
        <begin position="229"/>
        <end position="241"/>
    </location>
</feature>
<name>A0AAN6G6E7_9BASI</name>
<feature type="compositionally biased region" description="Low complexity" evidence="1">
    <location>
        <begin position="259"/>
        <end position="275"/>
    </location>
</feature>
<feature type="compositionally biased region" description="Basic and acidic residues" evidence="1">
    <location>
        <begin position="637"/>
        <end position="674"/>
    </location>
</feature>
<keyword evidence="3" id="KW-1185">Reference proteome</keyword>
<feature type="compositionally biased region" description="Polar residues" evidence="1">
    <location>
        <begin position="207"/>
        <end position="218"/>
    </location>
</feature>
<feature type="region of interest" description="Disordered" evidence="1">
    <location>
        <begin position="849"/>
        <end position="873"/>
    </location>
</feature>
<feature type="compositionally biased region" description="Low complexity" evidence="1">
    <location>
        <begin position="849"/>
        <end position="859"/>
    </location>
</feature>
<sequence length="1443" mass="154327">MASSHQYESPNGIMTPPPSQSPPSSQERTQTGAAQLAQEQDLSDASSGQSTSLYGKRTRTESFEAHAPAHRATSAAHMLSPNPRQRKSVRQVPSTPTRATIASSTAGTPRSLPAFRAGQDAAAPEPARRSPGLPKGVTYAAPIPGVGLSPFKSVLATSGIDASRHVTHYTRPRFSSAEPGDGTGLAIPFSPTKIRLKQLQFAMVPGQNESDSSGTVSDEAQEQRDDGDASSSMDRSSSQLSHEGTNQAARKGKSRKKTTSSSSSSRRGGRASAAGAPPPAQGKKLSRRSTFGRSHSWAAFSTPPAVRGMKVMKDVAQPDSPSDDPLLLYASRCAEWDYGTGSPSFSRSRVLKDVTLSDLNDIGTMTEEFGVGNVMTEAGGEVHNGTIREGLPNFLRTQSMFEPISFGGDDEPYWQPGHVDEDASDEEPSHFDSSMAANVFQRPNSERDHGVIEEEASEEQEDEDAEQELEQELSGPEVADWDSDGMKETALGRGSRSDEGQEDHRSVEGSLADYGDHDAAQDFDTYLQNENDEESGDMSTDSVHSGLMSVSGDRSQFDEVANAADESADEDEVEQDQSLQTDSQSHSQQDNSVSTSVQLSLASSAADLQPSLGQGDGGDQLEGSNMSDSLAEGVDLDSSHQREATRSSEPSHSRDSSASKEPEVSEEGNSERESNNSGSSGETAEEEEYEESLLHEAAATSGTSDEADGSASIGDEDDDMSVVEVEQSLFVSRMVDEDVEDERSTDGAEQLLADMSISRDDIDIDEQDAVAADISMHSQVAEEEDEDSTSGQEAEDHASDDGSMASDEESPALPPGTPRRNSLPTMLPDASAFVPYPLLSTPHSAASASTSALLEAETSPSPRRVDASASPSTLTRANSSASLLLLKSGGQPVIQISSLDPRAAAKAAAILKLHYQYVEEGFSHEEVDASELKKYGLSVRDIRGLAARDVSDLPNVLADEELRELERQKGRHARAHRRAEYSPSPARSLLGKAKAKEMSEDWVASSSSDGDKFSSSPLTSDGDKHSSSPLTPYPAKKKGLLPGQAGKSPATPRLPGAWVWTPAQAQEPSARPFHKSRGLGTPRWAPSPSNESGKTSKLKPDPLVWELAEWSALDRVFRHEVRDHAVRLLEVSELAADAGADGEAGSVLAAAANFPRLVIQAPTDSLTTRKIKAHCLAVLNVDVERVFTKFVRKHNIQDSQLNGMWSSHRFATRIAALQRRYLERIDKHYRNKRVQKDELELVEIAHAELTELHEPLNAANRSAERDGVLRLNATELSIDSTKIGRAGSSSQAASTSLSAGLSRLPIEDSMDFSLGVGSEAVSLGGASAQAQYHSTPVRKGNSSTSTSVAAQTNPKKPAVGGKDLRRAVLQRTFGGNQAENVQAQPQPQAHAQPPALLAQGTPRRLSEIQLENSTPAKAAAHDASAAAKLTPAQRLRLRLEANR</sequence>
<comment type="caution">
    <text evidence="2">The sequence shown here is derived from an EMBL/GenBank/DDBJ whole genome shotgun (WGS) entry which is preliminary data.</text>
</comment>
<feature type="compositionally biased region" description="Polar residues" evidence="1">
    <location>
        <begin position="91"/>
        <end position="108"/>
    </location>
</feature>
<feature type="compositionally biased region" description="Polar residues" evidence="1">
    <location>
        <begin position="1332"/>
        <end position="1354"/>
    </location>
</feature>
<feature type="compositionally biased region" description="Acidic residues" evidence="1">
    <location>
        <begin position="566"/>
        <end position="575"/>
    </location>
</feature>
<dbReference type="Proteomes" id="UP001176521">
    <property type="component" value="Unassembled WGS sequence"/>
</dbReference>
<organism evidence="2 3">
    <name type="scientific">Tilletia horrida</name>
    <dbReference type="NCBI Taxonomy" id="155126"/>
    <lineage>
        <taxon>Eukaryota</taxon>
        <taxon>Fungi</taxon>
        <taxon>Dikarya</taxon>
        <taxon>Basidiomycota</taxon>
        <taxon>Ustilaginomycotina</taxon>
        <taxon>Exobasidiomycetes</taxon>
        <taxon>Tilletiales</taxon>
        <taxon>Tilletiaceae</taxon>
        <taxon>Tilletia</taxon>
    </lineage>
</organism>
<evidence type="ECO:0000256" key="1">
    <source>
        <dbReference type="SAM" id="MobiDB-lite"/>
    </source>
</evidence>
<feature type="region of interest" description="Disordered" evidence="1">
    <location>
        <begin position="1332"/>
        <end position="1363"/>
    </location>
</feature>
<feature type="compositionally biased region" description="Low complexity" evidence="1">
    <location>
        <begin position="1005"/>
        <end position="1016"/>
    </location>
</feature>
<feature type="region of interest" description="Disordered" evidence="1">
    <location>
        <begin position="1"/>
        <end position="133"/>
    </location>
</feature>
<feature type="compositionally biased region" description="Polar residues" evidence="1">
    <location>
        <begin position="579"/>
        <end position="603"/>
    </location>
</feature>
<evidence type="ECO:0000313" key="2">
    <source>
        <dbReference type="EMBL" id="KAK0519921.1"/>
    </source>
</evidence>
<feature type="region of interest" description="Disordered" evidence="1">
    <location>
        <begin position="205"/>
        <end position="306"/>
    </location>
</feature>
<accession>A0AAN6G6E7</accession>
<feature type="compositionally biased region" description="Acidic residues" evidence="1">
    <location>
        <begin position="453"/>
        <end position="471"/>
    </location>
</feature>